<reference evidence="1 2" key="1">
    <citation type="submission" date="2024-02" db="EMBL/GenBank/DDBJ databases">
        <title>Genome analysis and characterization of Microbaculum marinisediminis sp. nov., isolated from marine sediment.</title>
        <authorList>
            <person name="Du Z.-J."/>
            <person name="Ye Y.-Q."/>
            <person name="Zhang Z.-R."/>
            <person name="Yuan S.-M."/>
            <person name="Zhang X.-Y."/>
        </authorList>
    </citation>
    <scope>NUCLEOTIDE SEQUENCE [LARGE SCALE GENOMIC DNA]</scope>
    <source>
        <strain evidence="1 2">SDUM1044001</strain>
    </source>
</reference>
<accession>A0AAW9RTN1</accession>
<proteinExistence type="predicted"/>
<dbReference type="RefSeq" id="WP_378759058.1">
    <property type="nucleotide sequence ID" value="NZ_JBHRTC010000021.1"/>
</dbReference>
<sequence>MTTTNTLSGCAASPRRGGLLNQLALLAAALRQDFRRRLADRERHRAFRNLADLDDRTLEDIGLRRTHIGAAANLPLEINSSLAIRQMAADRRAAGQRMRRR</sequence>
<organism evidence="1 2">
    <name type="scientific">Microbaculum marinum</name>
    <dbReference type="NCBI Taxonomy" id="1764581"/>
    <lineage>
        <taxon>Bacteria</taxon>
        <taxon>Pseudomonadati</taxon>
        <taxon>Pseudomonadota</taxon>
        <taxon>Alphaproteobacteria</taxon>
        <taxon>Hyphomicrobiales</taxon>
        <taxon>Tepidamorphaceae</taxon>
        <taxon>Microbaculum</taxon>
    </lineage>
</organism>
<protein>
    <submittedName>
        <fullName evidence="1">DUF1127 domain-containing protein</fullName>
    </submittedName>
</protein>
<dbReference type="AlphaFoldDB" id="A0AAW9RTN1"/>
<evidence type="ECO:0000313" key="1">
    <source>
        <dbReference type="EMBL" id="MEJ8573076.1"/>
    </source>
</evidence>
<name>A0AAW9RTN1_9HYPH</name>
<dbReference type="EMBL" id="JAZHOF010000006">
    <property type="protein sequence ID" value="MEJ8573076.1"/>
    <property type="molecule type" value="Genomic_DNA"/>
</dbReference>
<comment type="caution">
    <text evidence="1">The sequence shown here is derived from an EMBL/GenBank/DDBJ whole genome shotgun (WGS) entry which is preliminary data.</text>
</comment>
<gene>
    <name evidence="1" type="ORF">V3328_16410</name>
</gene>
<evidence type="ECO:0000313" key="2">
    <source>
        <dbReference type="Proteomes" id="UP001378188"/>
    </source>
</evidence>
<keyword evidence="2" id="KW-1185">Reference proteome</keyword>
<dbReference type="Proteomes" id="UP001378188">
    <property type="component" value="Unassembled WGS sequence"/>
</dbReference>